<dbReference type="PANTHER" id="PTHR15002:SF0">
    <property type="entry name" value="RIBOSOMAL BIOGENESIS PROTEIN LAS1L"/>
    <property type="match status" value="1"/>
</dbReference>
<dbReference type="PhylomeDB" id="D6WHS5"/>
<name>D6WHS5_TRICA</name>
<dbReference type="HOGENOM" id="CLU_606003_0_0_1"/>
<protein>
    <submittedName>
        <fullName evidence="1">Uncharacterized protein</fullName>
    </submittedName>
</protein>
<keyword evidence="2" id="KW-1185">Reference proteome</keyword>
<dbReference type="eggNOG" id="KOG2425">
    <property type="taxonomic scope" value="Eukaryota"/>
</dbReference>
<accession>D6WHS5</accession>
<reference evidence="1 2" key="2">
    <citation type="journal article" date="2010" name="Nucleic Acids Res.">
        <title>BeetleBase in 2010: revisions to provide comprehensive genomic information for Tribolium castaneum.</title>
        <authorList>
            <person name="Kim H.S."/>
            <person name="Murphy T."/>
            <person name="Xia J."/>
            <person name="Caragea D."/>
            <person name="Park Y."/>
            <person name="Beeman R.W."/>
            <person name="Lorenzen M.D."/>
            <person name="Butcher S."/>
            <person name="Manak J.R."/>
            <person name="Brown S.J."/>
        </authorList>
    </citation>
    <scope>GENOME REANNOTATION</scope>
    <source>
        <strain evidence="1 2">Georgia GA2</strain>
    </source>
</reference>
<dbReference type="PANTHER" id="PTHR15002">
    <property type="entry name" value="RIBOSOMAL BIOGENESIS PROTEIN LAS1L"/>
    <property type="match status" value="1"/>
</dbReference>
<dbReference type="GO" id="GO:0004519">
    <property type="term" value="F:endonuclease activity"/>
    <property type="evidence" value="ECO:0007669"/>
    <property type="project" value="InterPro"/>
</dbReference>
<dbReference type="AlphaFoldDB" id="D6WHS5"/>
<dbReference type="EMBL" id="KQ971321">
    <property type="protein sequence ID" value="EFA00066.1"/>
    <property type="molecule type" value="Genomic_DNA"/>
</dbReference>
<dbReference type="GO" id="GO:0000460">
    <property type="term" value="P:maturation of 5.8S rRNA"/>
    <property type="evidence" value="ECO:0000318"/>
    <property type="project" value="GO_Central"/>
</dbReference>
<evidence type="ECO:0000313" key="2">
    <source>
        <dbReference type="Proteomes" id="UP000007266"/>
    </source>
</evidence>
<dbReference type="OMA" id="HAITHQN"/>
<dbReference type="GO" id="GO:0090730">
    <property type="term" value="C:Las1 complex"/>
    <property type="evidence" value="ECO:0007669"/>
    <property type="project" value="InterPro"/>
</dbReference>
<dbReference type="Proteomes" id="UP000007266">
    <property type="component" value="Linkage group 3"/>
</dbReference>
<dbReference type="InterPro" id="IPR007174">
    <property type="entry name" value="Las1"/>
</dbReference>
<dbReference type="GO" id="GO:0000470">
    <property type="term" value="P:maturation of LSU-rRNA"/>
    <property type="evidence" value="ECO:0000318"/>
    <property type="project" value="GO_Central"/>
</dbReference>
<dbReference type="Pfam" id="PF04031">
    <property type="entry name" value="Las1"/>
    <property type="match status" value="1"/>
</dbReference>
<dbReference type="STRING" id="7070.D6WHS5"/>
<sequence length="452" mass="51503">MSLSQKHYGKVLVPWFNTAEWKAVYNLIYSETGQDWPKALSILKIWKLRTPLLSSGVEGTLIVLEALLVNTNLLSSYETSHIFCTSLVRFLNLCAANSAKQGTFYKTAIKNDLPKWLIGLRHDIAHSHNVPPLSMLELGLKFCLGWLKGKYWDVQCDNMADFVVEKATGNGIEDAFYILENLGENGVHENIKLMKKINNFVGEAQKQTSCKKMQEYVLNRLRKEITTNKEASVGALCKLLIDDLTILSIQIEIDESGVKRIPPDYLNKWNKLFGGMYEAQIMPDFIYKLFNFVCDDRNDLLHREVASLWIKEIFLALINQQNNDKNIAVLSFSSHNNSLKDKHLVTEVLERLTPFTPNFAREVLIYNNAPVELIEDSLCLMSAFDTHSATTNGKIFTVDDLDLIEETFNDVRDVPTQSKSRWTLIEDTSLFLNLPLGVLPHQDRNKSPLLDV</sequence>
<reference evidence="1 2" key="1">
    <citation type="journal article" date="2008" name="Nature">
        <title>The genome of the model beetle and pest Tribolium castaneum.</title>
        <authorList>
            <consortium name="Tribolium Genome Sequencing Consortium"/>
            <person name="Richards S."/>
            <person name="Gibbs R.A."/>
            <person name="Weinstock G.M."/>
            <person name="Brown S.J."/>
            <person name="Denell R."/>
            <person name="Beeman R.W."/>
            <person name="Gibbs R."/>
            <person name="Beeman R.W."/>
            <person name="Brown S.J."/>
            <person name="Bucher G."/>
            <person name="Friedrich M."/>
            <person name="Grimmelikhuijzen C.J."/>
            <person name="Klingler M."/>
            <person name="Lorenzen M."/>
            <person name="Richards S."/>
            <person name="Roth S."/>
            <person name="Schroder R."/>
            <person name="Tautz D."/>
            <person name="Zdobnov E.M."/>
            <person name="Muzny D."/>
            <person name="Gibbs R.A."/>
            <person name="Weinstock G.M."/>
            <person name="Attaway T."/>
            <person name="Bell S."/>
            <person name="Buhay C.J."/>
            <person name="Chandrabose M.N."/>
            <person name="Chavez D."/>
            <person name="Clerk-Blankenburg K.P."/>
            <person name="Cree A."/>
            <person name="Dao M."/>
            <person name="Davis C."/>
            <person name="Chacko J."/>
            <person name="Dinh H."/>
            <person name="Dugan-Rocha S."/>
            <person name="Fowler G."/>
            <person name="Garner T.T."/>
            <person name="Garnes J."/>
            <person name="Gnirke A."/>
            <person name="Hawes A."/>
            <person name="Hernandez J."/>
            <person name="Hines S."/>
            <person name="Holder M."/>
            <person name="Hume J."/>
            <person name="Jhangiani S.N."/>
            <person name="Joshi V."/>
            <person name="Khan Z.M."/>
            <person name="Jackson L."/>
            <person name="Kovar C."/>
            <person name="Kowis A."/>
            <person name="Lee S."/>
            <person name="Lewis L.R."/>
            <person name="Margolis J."/>
            <person name="Morgan M."/>
            <person name="Nazareth L.V."/>
            <person name="Nguyen N."/>
            <person name="Okwuonu G."/>
            <person name="Parker D."/>
            <person name="Richards S."/>
            <person name="Ruiz S.J."/>
            <person name="Santibanez J."/>
            <person name="Savard J."/>
            <person name="Scherer S.E."/>
            <person name="Schneider B."/>
            <person name="Sodergren E."/>
            <person name="Tautz D."/>
            <person name="Vattahil S."/>
            <person name="Villasana D."/>
            <person name="White C.S."/>
            <person name="Wright R."/>
            <person name="Park Y."/>
            <person name="Beeman R.W."/>
            <person name="Lord J."/>
            <person name="Oppert B."/>
            <person name="Lorenzen M."/>
            <person name="Brown S."/>
            <person name="Wang L."/>
            <person name="Savard J."/>
            <person name="Tautz D."/>
            <person name="Richards S."/>
            <person name="Weinstock G."/>
            <person name="Gibbs R.A."/>
            <person name="Liu Y."/>
            <person name="Worley K."/>
            <person name="Weinstock G."/>
            <person name="Elsik C.G."/>
            <person name="Reese J.T."/>
            <person name="Elhaik E."/>
            <person name="Landan G."/>
            <person name="Graur D."/>
            <person name="Arensburger P."/>
            <person name="Atkinson P."/>
            <person name="Beeman R.W."/>
            <person name="Beidler J."/>
            <person name="Brown S.J."/>
            <person name="Demuth J.P."/>
            <person name="Drury D.W."/>
            <person name="Du Y.Z."/>
            <person name="Fujiwara H."/>
            <person name="Lorenzen M."/>
            <person name="Maselli V."/>
            <person name="Osanai M."/>
            <person name="Park Y."/>
            <person name="Robertson H.M."/>
            <person name="Tu Z."/>
            <person name="Wang J.J."/>
            <person name="Wang S."/>
            <person name="Richards S."/>
            <person name="Song H."/>
            <person name="Zhang L."/>
            <person name="Sodergren E."/>
            <person name="Werner D."/>
            <person name="Stanke M."/>
            <person name="Morgenstern B."/>
            <person name="Solovyev V."/>
            <person name="Kosarev P."/>
            <person name="Brown G."/>
            <person name="Chen H.C."/>
            <person name="Ermolaeva O."/>
            <person name="Hlavina W."/>
            <person name="Kapustin Y."/>
            <person name="Kiryutin B."/>
            <person name="Kitts P."/>
            <person name="Maglott D."/>
            <person name="Pruitt K."/>
            <person name="Sapojnikov V."/>
            <person name="Souvorov A."/>
            <person name="Mackey A.J."/>
            <person name="Waterhouse R.M."/>
            <person name="Wyder S."/>
            <person name="Zdobnov E.M."/>
            <person name="Zdobnov E.M."/>
            <person name="Wyder S."/>
            <person name="Kriventseva E.V."/>
            <person name="Kadowaki T."/>
            <person name="Bork P."/>
            <person name="Aranda M."/>
            <person name="Bao R."/>
            <person name="Beermann A."/>
            <person name="Berns N."/>
            <person name="Bolognesi R."/>
            <person name="Bonneton F."/>
            <person name="Bopp D."/>
            <person name="Brown S.J."/>
            <person name="Bucher G."/>
            <person name="Butts T."/>
            <person name="Chaumot A."/>
            <person name="Denell R.E."/>
            <person name="Ferrier D.E."/>
            <person name="Friedrich M."/>
            <person name="Gordon C.M."/>
            <person name="Jindra M."/>
            <person name="Klingler M."/>
            <person name="Lan Q."/>
            <person name="Lattorff H.M."/>
            <person name="Laudet V."/>
            <person name="von Levetsow C."/>
            <person name="Liu Z."/>
            <person name="Lutz R."/>
            <person name="Lynch J.A."/>
            <person name="da Fonseca R.N."/>
            <person name="Posnien N."/>
            <person name="Reuter R."/>
            <person name="Roth S."/>
            <person name="Savard J."/>
            <person name="Schinko J.B."/>
            <person name="Schmitt C."/>
            <person name="Schoppmeier M."/>
            <person name="Schroder R."/>
            <person name="Shippy T.D."/>
            <person name="Simonnet F."/>
            <person name="Marques-Souza H."/>
            <person name="Tautz D."/>
            <person name="Tomoyasu Y."/>
            <person name="Trauner J."/>
            <person name="Van der Zee M."/>
            <person name="Vervoort M."/>
            <person name="Wittkopp N."/>
            <person name="Wimmer E.A."/>
            <person name="Yang X."/>
            <person name="Jones A.K."/>
            <person name="Sattelle D.B."/>
            <person name="Ebert P.R."/>
            <person name="Nelson D."/>
            <person name="Scott J.G."/>
            <person name="Beeman R.W."/>
            <person name="Muthukrishnan S."/>
            <person name="Kramer K.J."/>
            <person name="Arakane Y."/>
            <person name="Beeman R.W."/>
            <person name="Zhu Q."/>
            <person name="Hogenkamp D."/>
            <person name="Dixit R."/>
            <person name="Oppert B."/>
            <person name="Jiang H."/>
            <person name="Zou Z."/>
            <person name="Marshall J."/>
            <person name="Elpidina E."/>
            <person name="Vinokurov K."/>
            <person name="Oppert C."/>
            <person name="Zou Z."/>
            <person name="Evans J."/>
            <person name="Lu Z."/>
            <person name="Zhao P."/>
            <person name="Sumathipala N."/>
            <person name="Altincicek B."/>
            <person name="Vilcinskas A."/>
            <person name="Williams M."/>
            <person name="Hultmark D."/>
            <person name="Hetru C."/>
            <person name="Jiang H."/>
            <person name="Grimmelikhuijzen C.J."/>
            <person name="Hauser F."/>
            <person name="Cazzamali G."/>
            <person name="Williamson M."/>
            <person name="Park Y."/>
            <person name="Li B."/>
            <person name="Tanaka Y."/>
            <person name="Predel R."/>
            <person name="Neupert S."/>
            <person name="Schachtner J."/>
            <person name="Verleyen P."/>
            <person name="Raible F."/>
            <person name="Bork P."/>
            <person name="Friedrich M."/>
            <person name="Walden K.K."/>
            <person name="Robertson H.M."/>
            <person name="Angeli S."/>
            <person name="Foret S."/>
            <person name="Bucher G."/>
            <person name="Schuetz S."/>
            <person name="Maleszka R."/>
            <person name="Wimmer E.A."/>
            <person name="Beeman R.W."/>
            <person name="Lorenzen M."/>
            <person name="Tomoyasu Y."/>
            <person name="Miller S.C."/>
            <person name="Grossmann D."/>
            <person name="Bucher G."/>
        </authorList>
    </citation>
    <scope>NUCLEOTIDE SEQUENCE [LARGE SCALE GENOMIC DNA]</scope>
    <source>
        <strain evidence="1 2">Georgia GA2</strain>
    </source>
</reference>
<dbReference type="GO" id="GO:0005634">
    <property type="term" value="C:nucleus"/>
    <property type="evidence" value="ECO:0000318"/>
    <property type="project" value="GO_Central"/>
</dbReference>
<dbReference type="InParanoid" id="D6WHS5"/>
<gene>
    <name evidence="1" type="primary">AUGUSTUS-3.0.2_02880</name>
    <name evidence="1" type="ORF">TcasGA2_TC002880</name>
</gene>
<organism evidence="1 2">
    <name type="scientific">Tribolium castaneum</name>
    <name type="common">Red flour beetle</name>
    <dbReference type="NCBI Taxonomy" id="7070"/>
    <lineage>
        <taxon>Eukaryota</taxon>
        <taxon>Metazoa</taxon>
        <taxon>Ecdysozoa</taxon>
        <taxon>Arthropoda</taxon>
        <taxon>Hexapoda</taxon>
        <taxon>Insecta</taxon>
        <taxon>Pterygota</taxon>
        <taxon>Neoptera</taxon>
        <taxon>Endopterygota</taxon>
        <taxon>Coleoptera</taxon>
        <taxon>Polyphaga</taxon>
        <taxon>Cucujiformia</taxon>
        <taxon>Tenebrionidae</taxon>
        <taxon>Tenebrionidae incertae sedis</taxon>
        <taxon>Tribolium</taxon>
    </lineage>
</organism>
<dbReference type="OrthoDB" id="10263222at2759"/>
<evidence type="ECO:0000313" key="1">
    <source>
        <dbReference type="EMBL" id="EFA00066.1"/>
    </source>
</evidence>
<dbReference type="KEGG" id="tca:100142009"/>
<proteinExistence type="predicted"/>